<reference evidence="2" key="1">
    <citation type="journal article" date="2021" name="BMC Genomics">
        <title>Chromosome-level genome assembly and manually-curated proteome of model necrotroph Parastagonospora nodorum Sn15 reveals a genome-wide trove of candidate effector homologs, and redundancy of virulence-related functions within an accessory chromosome.</title>
        <authorList>
            <person name="Bertazzoni S."/>
            <person name="Jones D.A.B."/>
            <person name="Phan H.T."/>
            <person name="Tan K.-C."/>
            <person name="Hane J.K."/>
        </authorList>
    </citation>
    <scope>NUCLEOTIDE SEQUENCE [LARGE SCALE GENOMIC DNA]</scope>
    <source>
        <strain evidence="2">SN15 / ATCC MYA-4574 / FGSC 10173)</strain>
    </source>
</reference>
<dbReference type="AlphaFoldDB" id="A0A7U2F8D7"/>
<dbReference type="VEuPathDB" id="FungiDB:JI435_091930"/>
<evidence type="ECO:0000313" key="2">
    <source>
        <dbReference type="Proteomes" id="UP000663193"/>
    </source>
</evidence>
<name>A0A7U2F8D7_PHANO</name>
<gene>
    <name evidence="1" type="ORF">JI435_091930</name>
</gene>
<keyword evidence="2" id="KW-1185">Reference proteome</keyword>
<proteinExistence type="predicted"/>
<organism evidence="1 2">
    <name type="scientific">Phaeosphaeria nodorum (strain SN15 / ATCC MYA-4574 / FGSC 10173)</name>
    <name type="common">Glume blotch fungus</name>
    <name type="synonym">Parastagonospora nodorum</name>
    <dbReference type="NCBI Taxonomy" id="321614"/>
    <lineage>
        <taxon>Eukaryota</taxon>
        <taxon>Fungi</taxon>
        <taxon>Dikarya</taxon>
        <taxon>Ascomycota</taxon>
        <taxon>Pezizomycotina</taxon>
        <taxon>Dothideomycetes</taxon>
        <taxon>Pleosporomycetidae</taxon>
        <taxon>Pleosporales</taxon>
        <taxon>Pleosporineae</taxon>
        <taxon>Phaeosphaeriaceae</taxon>
        <taxon>Parastagonospora</taxon>
    </lineage>
</organism>
<evidence type="ECO:0000313" key="1">
    <source>
        <dbReference type="EMBL" id="QRD00644.1"/>
    </source>
</evidence>
<dbReference type="Proteomes" id="UP000663193">
    <property type="component" value="Chromosome 11"/>
</dbReference>
<protein>
    <submittedName>
        <fullName evidence="1">Uncharacterized protein</fullName>
    </submittedName>
</protein>
<accession>A0A7U2F8D7</accession>
<dbReference type="EMBL" id="CP069033">
    <property type="protein sequence ID" value="QRD00644.1"/>
    <property type="molecule type" value="Genomic_DNA"/>
</dbReference>
<sequence length="60" mass="7015">MFRYARINRKKGMSCQVSSYRKKACRVKAMYKEVGKWLKIECREESKSGIINAVPESGQR</sequence>